<evidence type="ECO:0000256" key="5">
    <source>
        <dbReference type="ARBA" id="ARBA00022553"/>
    </source>
</evidence>
<feature type="transmembrane region" description="Helical" evidence="15">
    <location>
        <begin position="244"/>
        <end position="264"/>
    </location>
</feature>
<dbReference type="GO" id="GO:0006883">
    <property type="term" value="P:intracellular sodium ion homeostasis"/>
    <property type="evidence" value="ECO:0007669"/>
    <property type="project" value="TreeGrafter"/>
</dbReference>
<keyword evidence="11 15" id="KW-1133">Transmembrane helix</keyword>
<dbReference type="InterPro" id="IPR050510">
    <property type="entry name" value="Cation_transp_ATPase_P-type"/>
</dbReference>
<dbReference type="GO" id="GO:0005388">
    <property type="term" value="F:P-type calcium transporter activity"/>
    <property type="evidence" value="ECO:0007669"/>
    <property type="project" value="UniProtKB-EC"/>
</dbReference>
<dbReference type="KEGG" id="lao:AOX59_01640"/>
<evidence type="ECO:0000256" key="10">
    <source>
        <dbReference type="ARBA" id="ARBA00022967"/>
    </source>
</evidence>
<dbReference type="RefSeq" id="WP_068440905.1">
    <property type="nucleotide sequence ID" value="NZ_CP013862.1"/>
</dbReference>
<dbReference type="FunFam" id="3.40.50.1000:FF:000028">
    <property type="entry name" value="Calcium-transporting P-type ATPase, putative"/>
    <property type="match status" value="1"/>
</dbReference>
<feature type="transmembrane region" description="Helical" evidence="15">
    <location>
        <begin position="854"/>
        <end position="881"/>
    </location>
</feature>
<dbReference type="AlphaFoldDB" id="A0A0U4FI28"/>
<keyword evidence="10" id="KW-1278">Translocase</keyword>
<dbReference type="InterPro" id="IPR036412">
    <property type="entry name" value="HAD-like_sf"/>
</dbReference>
<dbReference type="SUPFAM" id="SSF81653">
    <property type="entry name" value="Calcium ATPase, transduction domain A"/>
    <property type="match status" value="1"/>
</dbReference>
<keyword evidence="12" id="KW-0406">Ion transport</keyword>
<name>A0A0U4FI28_9BACI</name>
<evidence type="ECO:0000256" key="15">
    <source>
        <dbReference type="SAM" id="Phobius"/>
    </source>
</evidence>
<organism evidence="17 18">
    <name type="scientific">Lentibacillus amyloliquefaciens</name>
    <dbReference type="NCBI Taxonomy" id="1472767"/>
    <lineage>
        <taxon>Bacteria</taxon>
        <taxon>Bacillati</taxon>
        <taxon>Bacillota</taxon>
        <taxon>Bacilli</taxon>
        <taxon>Bacillales</taxon>
        <taxon>Bacillaceae</taxon>
        <taxon>Lentibacillus</taxon>
    </lineage>
</organism>
<evidence type="ECO:0000256" key="3">
    <source>
        <dbReference type="ARBA" id="ARBA00022448"/>
    </source>
</evidence>
<dbReference type="NCBIfam" id="TIGR01494">
    <property type="entry name" value="ATPase_P-type"/>
    <property type="match status" value="3"/>
</dbReference>
<evidence type="ECO:0000256" key="1">
    <source>
        <dbReference type="ARBA" id="ARBA00004651"/>
    </source>
</evidence>
<evidence type="ECO:0000313" key="17">
    <source>
        <dbReference type="EMBL" id="ALX47412.1"/>
    </source>
</evidence>
<feature type="transmembrane region" description="Helical" evidence="15">
    <location>
        <begin position="270"/>
        <end position="296"/>
    </location>
</feature>
<dbReference type="PANTHER" id="PTHR43294:SF21">
    <property type="entry name" value="CATION TRANSPORTING ATPASE"/>
    <property type="match status" value="1"/>
</dbReference>
<dbReference type="PRINTS" id="PR00120">
    <property type="entry name" value="HATPASE"/>
</dbReference>
<comment type="catalytic activity">
    <reaction evidence="14">
        <text>Ca(2+)(in) + ATP + H2O = Ca(2+)(out) + ADP + phosphate + H(+)</text>
        <dbReference type="Rhea" id="RHEA:18105"/>
        <dbReference type="ChEBI" id="CHEBI:15377"/>
        <dbReference type="ChEBI" id="CHEBI:15378"/>
        <dbReference type="ChEBI" id="CHEBI:29108"/>
        <dbReference type="ChEBI" id="CHEBI:30616"/>
        <dbReference type="ChEBI" id="CHEBI:43474"/>
        <dbReference type="ChEBI" id="CHEBI:456216"/>
        <dbReference type="EC" id="7.2.2.10"/>
    </reaction>
</comment>
<evidence type="ECO:0000256" key="11">
    <source>
        <dbReference type="ARBA" id="ARBA00022989"/>
    </source>
</evidence>
<dbReference type="GO" id="GO:1990573">
    <property type="term" value="P:potassium ion import across plasma membrane"/>
    <property type="evidence" value="ECO:0007669"/>
    <property type="project" value="TreeGrafter"/>
</dbReference>
<protein>
    <submittedName>
        <fullName evidence="17">ATPase</fullName>
    </submittedName>
</protein>
<dbReference type="GO" id="GO:0005391">
    <property type="term" value="F:P-type sodium:potassium-exchanging transporter activity"/>
    <property type="evidence" value="ECO:0007669"/>
    <property type="project" value="TreeGrafter"/>
</dbReference>
<dbReference type="GO" id="GO:0005886">
    <property type="term" value="C:plasma membrane"/>
    <property type="evidence" value="ECO:0007669"/>
    <property type="project" value="UniProtKB-SubCell"/>
</dbReference>
<keyword evidence="18" id="KW-1185">Reference proteome</keyword>
<evidence type="ECO:0000256" key="7">
    <source>
        <dbReference type="ARBA" id="ARBA00022741"/>
    </source>
</evidence>
<dbReference type="SUPFAM" id="SSF56784">
    <property type="entry name" value="HAD-like"/>
    <property type="match status" value="1"/>
</dbReference>
<evidence type="ECO:0000259" key="16">
    <source>
        <dbReference type="SMART" id="SM00831"/>
    </source>
</evidence>
<dbReference type="InterPro" id="IPR023299">
    <property type="entry name" value="ATPase_P-typ_cyto_dom_N"/>
</dbReference>
<dbReference type="InterPro" id="IPR008250">
    <property type="entry name" value="ATPase_P-typ_transduc_dom_A_sf"/>
</dbReference>
<evidence type="ECO:0000256" key="12">
    <source>
        <dbReference type="ARBA" id="ARBA00023065"/>
    </source>
</evidence>
<evidence type="ECO:0000256" key="4">
    <source>
        <dbReference type="ARBA" id="ARBA00022475"/>
    </source>
</evidence>
<dbReference type="SFLD" id="SFLDG00002">
    <property type="entry name" value="C1.7:_P-type_atpase_like"/>
    <property type="match status" value="1"/>
</dbReference>
<dbReference type="Gene3D" id="3.40.50.1000">
    <property type="entry name" value="HAD superfamily/HAD-like"/>
    <property type="match status" value="1"/>
</dbReference>
<dbReference type="InterPro" id="IPR006068">
    <property type="entry name" value="ATPase_P-typ_cation-transptr_C"/>
</dbReference>
<reference evidence="17 18" key="1">
    <citation type="submission" date="2016-01" db="EMBL/GenBank/DDBJ databases">
        <title>Complete genome sequence of strain Lentibacillus amyloliquefaciens LAM0015T isolated from saline sediment.</title>
        <authorList>
            <person name="Wang J.-L."/>
            <person name="He M.-X."/>
        </authorList>
    </citation>
    <scope>NUCLEOTIDE SEQUENCE [LARGE SCALE GENOMIC DNA]</scope>
    <source>
        <strain evidence="17 18">LAM0015</strain>
    </source>
</reference>
<dbReference type="InterPro" id="IPR001757">
    <property type="entry name" value="P_typ_ATPase"/>
</dbReference>
<evidence type="ECO:0000256" key="2">
    <source>
        <dbReference type="ARBA" id="ARBA00005675"/>
    </source>
</evidence>
<dbReference type="GO" id="GO:0005524">
    <property type="term" value="F:ATP binding"/>
    <property type="evidence" value="ECO:0007669"/>
    <property type="project" value="UniProtKB-KW"/>
</dbReference>
<accession>A0A0U4FI28</accession>
<feature type="transmembrane region" description="Helical" evidence="15">
    <location>
        <begin position="766"/>
        <end position="785"/>
    </location>
</feature>
<dbReference type="SUPFAM" id="SSF81665">
    <property type="entry name" value="Calcium ATPase, transmembrane domain M"/>
    <property type="match status" value="1"/>
</dbReference>
<dbReference type="Gene3D" id="2.70.150.10">
    <property type="entry name" value="Calcium-transporting ATPase, cytoplasmic transduction domain A"/>
    <property type="match status" value="1"/>
</dbReference>
<sequence>MKWYQMDTDVVEQKLHVSSKQGLTEKQVDERRKQYGLNQLESAKNTSGWLVFLKQFQDFMVLVLLAATLIAGMLGEYIDAIAIMIIVLVNGFLGYFQEQKAENSLAKLKEMSAPQASVLREGEWRKIPSQEVAVGDVVRLNSGDRIPADVRIIKSNSLETEESALTGESIPVLKHATRISRDKLEAQDQANMAFMSTLVTRGSATGIAVGTGMNTVMGQIASLMVKTEKTTTPLEHKLTELGKVLIAVALLLTALVVLTGVYQGHPVYNMFLAGVSLAVAAIPEGLPAIVTVALSLGVQRMIRKKALVRQLSAVETLGCASVICSDKTGTMTENKMTVKEVYLNGHTLHVTGDGYNTDGNVFLNKEKIDRGYPNLEAMFLYGMLCNKASLMVRKGKYIVDGDPTEGSLLVAARKLGLSHQLKGNYRVIKELPFDSDRKRMSIVVEDENKMRFLISKGAPDVLLPRSNYIMKEEGRQLVQKEDKQGINQAVDQMADKALRTLAIAMKPLTKDESMNPASLERDMTLIGLYGMTDPPRKEVKTAIEESRDAGIKSVMITGDHEKTARAIATELNLLPENGMVLNGYQLNNMSVPDLQEIIDQVYVFARVTPEHKLKIVKAFQAEGHIVAMTGDGVNDAPAIKASDIGISMGESGTDVTKEASSLVLMDDNFATIKSAINEGRNIYENIRKFIRYLLASNVGEILVMLMAMLMAMPLPLVPVQILWVNLVTDGLPAMALGLDQSEDDVMKRGPRHPKEGVFARGLGFKIVSRGILIGIAALVAFMLAYQGNPENLIYAQTIAFTTLVIAQLIHVFDCRSEHSIFSRNPFENKYLVMAVVSSVLLLLAVVYWEPLQPIFHTTALGVMDWMLVLALSFLPSVFFGFSKK</sequence>
<dbReference type="InterPro" id="IPR023298">
    <property type="entry name" value="ATPase_P-typ_TM_dom_sf"/>
</dbReference>
<feature type="transmembrane region" description="Helical" evidence="15">
    <location>
        <begin position="717"/>
        <end position="738"/>
    </location>
</feature>
<comment type="subcellular location">
    <subcellularLocation>
        <location evidence="1">Cell membrane</location>
        <topology evidence="1">Multi-pass membrane protein</topology>
    </subcellularLocation>
</comment>
<keyword evidence="7" id="KW-0547">Nucleotide-binding</keyword>
<dbReference type="PRINTS" id="PR00119">
    <property type="entry name" value="CATATPASE"/>
</dbReference>
<dbReference type="InterPro" id="IPR044492">
    <property type="entry name" value="P_typ_ATPase_HD_dom"/>
</dbReference>
<feature type="transmembrane region" description="Helical" evidence="15">
    <location>
        <begin position="830"/>
        <end position="848"/>
    </location>
</feature>
<feature type="transmembrane region" description="Helical" evidence="15">
    <location>
        <begin position="56"/>
        <end position="74"/>
    </location>
</feature>
<dbReference type="GO" id="GO:0036376">
    <property type="term" value="P:sodium ion export across plasma membrane"/>
    <property type="evidence" value="ECO:0007669"/>
    <property type="project" value="TreeGrafter"/>
</dbReference>
<dbReference type="PROSITE" id="PS00154">
    <property type="entry name" value="ATPASE_E1_E2"/>
    <property type="match status" value="1"/>
</dbReference>
<evidence type="ECO:0000256" key="14">
    <source>
        <dbReference type="ARBA" id="ARBA00048694"/>
    </source>
</evidence>
<dbReference type="SMART" id="SM00831">
    <property type="entry name" value="Cation_ATPase_N"/>
    <property type="match status" value="1"/>
</dbReference>
<keyword evidence="8" id="KW-0067">ATP-binding</keyword>
<evidence type="ECO:0000256" key="13">
    <source>
        <dbReference type="ARBA" id="ARBA00023136"/>
    </source>
</evidence>
<dbReference type="GO" id="GO:1902600">
    <property type="term" value="P:proton transmembrane transport"/>
    <property type="evidence" value="ECO:0007669"/>
    <property type="project" value="TreeGrafter"/>
</dbReference>
<dbReference type="FunFam" id="1.20.1110.10:FF:000065">
    <property type="entry name" value="Sarcoplasmic/endoplasmic reticulum calcium ATPase 1"/>
    <property type="match status" value="1"/>
</dbReference>
<gene>
    <name evidence="17" type="ORF">AOX59_01640</name>
</gene>
<dbReference type="GO" id="GO:0016887">
    <property type="term" value="F:ATP hydrolysis activity"/>
    <property type="evidence" value="ECO:0007669"/>
    <property type="project" value="InterPro"/>
</dbReference>
<dbReference type="InterPro" id="IPR018303">
    <property type="entry name" value="ATPase_P-typ_P_site"/>
</dbReference>
<dbReference type="Pfam" id="PF00122">
    <property type="entry name" value="E1-E2_ATPase"/>
    <property type="match status" value="1"/>
</dbReference>
<feature type="domain" description="Cation-transporting P-type ATPase N-terminal" evidence="16">
    <location>
        <begin position="2"/>
        <end position="76"/>
    </location>
</feature>
<keyword evidence="9" id="KW-0460">Magnesium</keyword>
<evidence type="ECO:0000256" key="6">
    <source>
        <dbReference type="ARBA" id="ARBA00022692"/>
    </source>
</evidence>
<evidence type="ECO:0000313" key="18">
    <source>
        <dbReference type="Proteomes" id="UP000050331"/>
    </source>
</evidence>
<dbReference type="PANTHER" id="PTHR43294">
    <property type="entry name" value="SODIUM/POTASSIUM-TRANSPORTING ATPASE SUBUNIT ALPHA"/>
    <property type="match status" value="1"/>
</dbReference>
<dbReference type="SFLD" id="SFLDF00027">
    <property type="entry name" value="p-type_atpase"/>
    <property type="match status" value="1"/>
</dbReference>
<dbReference type="SUPFAM" id="SSF81660">
    <property type="entry name" value="Metal cation-transporting ATPase, ATP-binding domain N"/>
    <property type="match status" value="1"/>
</dbReference>
<feature type="transmembrane region" description="Helical" evidence="15">
    <location>
        <begin position="689"/>
        <end position="711"/>
    </location>
</feature>
<comment type="similarity">
    <text evidence="2">Belongs to the cation transport ATPase (P-type) (TC 3.A.3) family. Type IIA subfamily.</text>
</comment>
<proteinExistence type="inferred from homology"/>
<dbReference type="GO" id="GO:0030007">
    <property type="term" value="P:intracellular potassium ion homeostasis"/>
    <property type="evidence" value="ECO:0007669"/>
    <property type="project" value="TreeGrafter"/>
</dbReference>
<keyword evidence="3" id="KW-0813">Transport</keyword>
<dbReference type="EMBL" id="CP013862">
    <property type="protein sequence ID" value="ALX47412.1"/>
    <property type="molecule type" value="Genomic_DNA"/>
</dbReference>
<dbReference type="Pfam" id="PF00690">
    <property type="entry name" value="Cation_ATPase_N"/>
    <property type="match status" value="1"/>
</dbReference>
<dbReference type="STRING" id="1472767.AOX59_01640"/>
<dbReference type="Gene3D" id="3.40.1110.10">
    <property type="entry name" value="Calcium-transporting ATPase, cytoplasmic domain N"/>
    <property type="match status" value="1"/>
</dbReference>
<keyword evidence="5" id="KW-0597">Phosphoprotein</keyword>
<dbReference type="InterPro" id="IPR023214">
    <property type="entry name" value="HAD_sf"/>
</dbReference>
<dbReference type="Pfam" id="PF00689">
    <property type="entry name" value="Cation_ATPase_C"/>
    <property type="match status" value="1"/>
</dbReference>
<dbReference type="Proteomes" id="UP000050331">
    <property type="component" value="Chromosome"/>
</dbReference>
<keyword evidence="6 15" id="KW-0812">Transmembrane</keyword>
<dbReference type="SFLD" id="SFLDS00003">
    <property type="entry name" value="Haloacid_Dehalogenase"/>
    <property type="match status" value="1"/>
</dbReference>
<evidence type="ECO:0000256" key="9">
    <source>
        <dbReference type="ARBA" id="ARBA00022842"/>
    </source>
</evidence>
<dbReference type="Gene3D" id="1.20.1110.10">
    <property type="entry name" value="Calcium-transporting ATPase, transmembrane domain"/>
    <property type="match status" value="1"/>
</dbReference>
<dbReference type="FunFam" id="2.70.150.10:FF:000160">
    <property type="entry name" value="Sarcoplasmic/endoplasmic reticulum calcium ATPase 1"/>
    <property type="match status" value="1"/>
</dbReference>
<dbReference type="Pfam" id="PF13246">
    <property type="entry name" value="Cation_ATPase"/>
    <property type="match status" value="1"/>
</dbReference>
<dbReference type="InterPro" id="IPR059000">
    <property type="entry name" value="ATPase_P-type_domA"/>
</dbReference>
<dbReference type="OrthoDB" id="9813266at2"/>
<feature type="transmembrane region" description="Helical" evidence="15">
    <location>
        <begin position="791"/>
        <end position="809"/>
    </location>
</feature>
<keyword evidence="13 15" id="KW-0472">Membrane</keyword>
<dbReference type="InterPro" id="IPR004014">
    <property type="entry name" value="ATPase_P-typ_cation-transptr_N"/>
</dbReference>
<keyword evidence="4" id="KW-1003">Cell membrane</keyword>
<evidence type="ECO:0000256" key="8">
    <source>
        <dbReference type="ARBA" id="ARBA00022840"/>
    </source>
</evidence>